<feature type="modified residue" description="N6-(pyridoxal phosphate)lysine" evidence="2 3">
    <location>
        <position position="35"/>
    </location>
</feature>
<name>R7RP66_9CLOT</name>
<dbReference type="PIRSF" id="PIRSF004848">
    <property type="entry name" value="YBL036c_PLPDEIII"/>
    <property type="match status" value="1"/>
</dbReference>
<keyword evidence="1 2" id="KW-0663">Pyridoxal phosphate</keyword>
<evidence type="ECO:0000256" key="3">
    <source>
        <dbReference type="PIRSR" id="PIRSR004848-1"/>
    </source>
</evidence>
<dbReference type="EMBL" id="CAVN010000091">
    <property type="protein sequence ID" value="CDF57854.1"/>
    <property type="molecule type" value="Genomic_DNA"/>
</dbReference>
<dbReference type="eggNOG" id="COG0325">
    <property type="taxonomic scope" value="Bacteria"/>
</dbReference>
<feature type="domain" description="Alanine racemase N-terminal" evidence="5">
    <location>
        <begin position="10"/>
        <end position="225"/>
    </location>
</feature>
<dbReference type="AlphaFoldDB" id="R7RP66"/>
<protein>
    <recommendedName>
        <fullName evidence="2">Pyridoxal phosphate homeostasis protein</fullName>
        <shortName evidence="2">PLP homeostasis protein</shortName>
    </recommendedName>
</protein>
<dbReference type="PANTHER" id="PTHR10146">
    <property type="entry name" value="PROLINE SYNTHETASE CO-TRANSCRIBED BACTERIAL HOMOLOG PROTEIN"/>
    <property type="match status" value="1"/>
</dbReference>
<dbReference type="PROSITE" id="PS01211">
    <property type="entry name" value="UPF0001"/>
    <property type="match status" value="1"/>
</dbReference>
<dbReference type="FunFam" id="3.20.20.10:FF:000018">
    <property type="entry name" value="Pyridoxal phosphate homeostasis protein"/>
    <property type="match status" value="1"/>
</dbReference>
<dbReference type="Pfam" id="PF01168">
    <property type="entry name" value="Ala_racemase_N"/>
    <property type="match status" value="1"/>
</dbReference>
<dbReference type="InterPro" id="IPR011078">
    <property type="entry name" value="PyrdxlP_homeostasis"/>
</dbReference>
<dbReference type="GO" id="GO:0030170">
    <property type="term" value="F:pyridoxal phosphate binding"/>
    <property type="evidence" value="ECO:0007669"/>
    <property type="project" value="UniProtKB-UniRule"/>
</dbReference>
<evidence type="ECO:0000256" key="4">
    <source>
        <dbReference type="RuleBase" id="RU004514"/>
    </source>
</evidence>
<reference evidence="6" key="1">
    <citation type="submission" date="2013-03" db="EMBL/GenBank/DDBJ databases">
        <title>Draft genome sequence of the hydrogen-ethanol-producing anaerobic alkalithermophilic Caloramator celere.</title>
        <authorList>
            <person name="Ciranna A."/>
            <person name="Larjo A."/>
            <person name="Kivisto A."/>
            <person name="Santala V."/>
            <person name="Roos C."/>
            <person name="Karp M."/>
        </authorList>
    </citation>
    <scope>NUCLEOTIDE SEQUENCE [LARGE SCALE GENOMIC DNA]</scope>
    <source>
        <strain evidence="6">DSM 8682</strain>
    </source>
</reference>
<dbReference type="HAMAP" id="MF_02087">
    <property type="entry name" value="PLP_homeostasis"/>
    <property type="match status" value="1"/>
</dbReference>
<proteinExistence type="inferred from homology"/>
<evidence type="ECO:0000313" key="7">
    <source>
        <dbReference type="Proteomes" id="UP000014923"/>
    </source>
</evidence>
<dbReference type="HOGENOM" id="CLU_059988_1_0_9"/>
<keyword evidence="7" id="KW-1185">Reference proteome</keyword>
<dbReference type="CDD" id="cd00635">
    <property type="entry name" value="PLPDE_III_YBL036c_like"/>
    <property type="match status" value="1"/>
</dbReference>
<comment type="caution">
    <text evidence="6">The sequence shown here is derived from an EMBL/GenBank/DDBJ whole genome shotgun (WGS) entry which is preliminary data.</text>
</comment>
<dbReference type="InterPro" id="IPR029066">
    <property type="entry name" value="PLP-binding_barrel"/>
</dbReference>
<evidence type="ECO:0000313" key="6">
    <source>
        <dbReference type="EMBL" id="CDF57854.1"/>
    </source>
</evidence>
<comment type="function">
    <text evidence="2">Pyridoxal 5'-phosphate (PLP)-binding protein, which is involved in PLP homeostasis.</text>
</comment>
<dbReference type="NCBIfam" id="TIGR00044">
    <property type="entry name" value="YggS family pyridoxal phosphate-dependent enzyme"/>
    <property type="match status" value="1"/>
</dbReference>
<comment type="similarity">
    <text evidence="2 4">Belongs to the pyridoxal phosphate-binding protein YggS/PROSC family.</text>
</comment>
<evidence type="ECO:0000259" key="5">
    <source>
        <dbReference type="Pfam" id="PF01168"/>
    </source>
</evidence>
<dbReference type="SUPFAM" id="SSF51419">
    <property type="entry name" value="PLP-binding barrel"/>
    <property type="match status" value="1"/>
</dbReference>
<comment type="cofactor">
    <cofactor evidence="3">
        <name>pyridoxal 5'-phosphate</name>
        <dbReference type="ChEBI" id="CHEBI:597326"/>
    </cofactor>
</comment>
<accession>R7RP66</accession>
<gene>
    <name evidence="6" type="ORF">TCEL_01768</name>
</gene>
<dbReference type="RefSeq" id="WP_018661396.1">
    <property type="nucleotide sequence ID" value="NZ_HF952018.1"/>
</dbReference>
<dbReference type="PANTHER" id="PTHR10146:SF14">
    <property type="entry name" value="PYRIDOXAL PHOSPHATE HOMEOSTASIS PROTEIN"/>
    <property type="match status" value="1"/>
</dbReference>
<organism evidence="6 7">
    <name type="scientific">Thermobrachium celere DSM 8682</name>
    <dbReference type="NCBI Taxonomy" id="941824"/>
    <lineage>
        <taxon>Bacteria</taxon>
        <taxon>Bacillati</taxon>
        <taxon>Bacillota</taxon>
        <taxon>Clostridia</taxon>
        <taxon>Eubacteriales</taxon>
        <taxon>Clostridiaceae</taxon>
        <taxon>Thermobrachium</taxon>
    </lineage>
</organism>
<dbReference type="Proteomes" id="UP000014923">
    <property type="component" value="Unassembled WGS sequence"/>
</dbReference>
<sequence length="233" mass="27178">MGVAENVYYIKNRIKEVCERCGRNHDEIILVGVSKTHPVEKLIEAKSAGIDIFGESKAQEFLTKYEKIEGAKWHFIGHLQKNKVKYIIDKVDLIHSLDDLELAGEINKRAQKISRVMDVLIQINIGKEQTKYGIYEEDLFEFAERLTQFNNIKIKGLMCIPPDEGDDKTRQYFKRMKMLFDEIKKLNYRNFDIKYLSMGMTHDFEIAIEEGANIIRVGTGIFGERDYTKEEKK</sequence>
<dbReference type="Gene3D" id="3.20.20.10">
    <property type="entry name" value="Alanine racemase"/>
    <property type="match status" value="1"/>
</dbReference>
<evidence type="ECO:0000256" key="2">
    <source>
        <dbReference type="HAMAP-Rule" id="MF_02087"/>
    </source>
</evidence>
<evidence type="ECO:0000256" key="1">
    <source>
        <dbReference type="ARBA" id="ARBA00022898"/>
    </source>
</evidence>
<dbReference type="InterPro" id="IPR001608">
    <property type="entry name" value="Ala_racemase_N"/>
</dbReference>
<dbReference type="OrthoDB" id="9804072at2"/>